<evidence type="ECO:0000313" key="5">
    <source>
        <dbReference type="Proteomes" id="UP001627154"/>
    </source>
</evidence>
<proteinExistence type="predicted"/>
<dbReference type="SMART" id="SM00248">
    <property type="entry name" value="ANK"/>
    <property type="match status" value="10"/>
</dbReference>
<keyword evidence="1" id="KW-0677">Repeat</keyword>
<dbReference type="Gene3D" id="1.25.40.20">
    <property type="entry name" value="Ankyrin repeat-containing domain"/>
    <property type="match status" value="4"/>
</dbReference>
<sequence length="528" mass="59289">MVKVESDSKELMIKTYDSLKKAWLSDHPTKGIDQDFVVRHIIWILKRAIDHDDYDVCRSIIVQQVSRVRARDQWGNTPVHYAARERNPMALQYLFRIYSGAQNFEGQRELTHFHAACASGQHLVVQAFVRLGVDANKPCSDLERFPILLAVRYYLDYLPDMEKAAEPLEILLVGGAKRLRKNALKVVQILMQNGADSSVKDHEGRTLLWKCIVQDSLELLRVCLLHGLDPNLPVDATGGYGLHLAVALERFELAELLIKHGADMSVLYGPLPMYAIYENVERDNEKSGLVVELILRRGHDPNVHHHQGLNLVHGAIINRKPRMLELLLSLGADPNYPAANSMTPLQVCAAIGHYELMETLLSYKADPNVIDVDEVPIVISFAVSGHIQVTGLLVEYNADLNRRDSYDRTALHCVFQCCINLPYILGMLLEGGADPNLTDQWGKTPLHYAAALERLDAVELLLSYGANPDVLDRDNRTPLYYASDARNRHVADALIYRGGANTLLGESFKRCRSPSADEASEDETNEMK</sequence>
<reference evidence="4 5" key="1">
    <citation type="journal article" date="2024" name="bioRxiv">
        <title>A reference genome for Trichogramma kaykai: A tiny desert-dwelling parasitoid wasp with competing sex-ratio distorters.</title>
        <authorList>
            <person name="Culotta J."/>
            <person name="Lindsey A.R."/>
        </authorList>
    </citation>
    <scope>NUCLEOTIDE SEQUENCE [LARGE SCALE GENOMIC DNA]</scope>
    <source>
        <strain evidence="4 5">KSX58</strain>
    </source>
</reference>
<keyword evidence="2 3" id="KW-0040">ANK repeat</keyword>
<dbReference type="PROSITE" id="PS50297">
    <property type="entry name" value="ANK_REP_REGION"/>
    <property type="match status" value="3"/>
</dbReference>
<evidence type="ECO:0000256" key="2">
    <source>
        <dbReference type="ARBA" id="ARBA00023043"/>
    </source>
</evidence>
<evidence type="ECO:0000313" key="4">
    <source>
        <dbReference type="EMBL" id="KAL3404127.1"/>
    </source>
</evidence>
<dbReference type="InterPro" id="IPR002110">
    <property type="entry name" value="Ankyrin_rpt"/>
</dbReference>
<dbReference type="PANTHER" id="PTHR24198:SF165">
    <property type="entry name" value="ANKYRIN REPEAT-CONTAINING PROTEIN-RELATED"/>
    <property type="match status" value="1"/>
</dbReference>
<feature type="repeat" description="ANK" evidence="3">
    <location>
        <begin position="441"/>
        <end position="473"/>
    </location>
</feature>
<gene>
    <name evidence="4" type="ORF">TKK_003114</name>
</gene>
<dbReference type="SUPFAM" id="SSF48403">
    <property type="entry name" value="Ankyrin repeat"/>
    <property type="match status" value="2"/>
</dbReference>
<evidence type="ECO:0000256" key="3">
    <source>
        <dbReference type="PROSITE-ProRule" id="PRU00023"/>
    </source>
</evidence>
<comment type="caution">
    <text evidence="4">The sequence shown here is derived from an EMBL/GenBank/DDBJ whole genome shotgun (WGS) entry which is preliminary data.</text>
</comment>
<keyword evidence="5" id="KW-1185">Reference proteome</keyword>
<dbReference type="PANTHER" id="PTHR24198">
    <property type="entry name" value="ANKYRIN REPEAT AND PROTEIN KINASE DOMAIN-CONTAINING PROTEIN"/>
    <property type="match status" value="1"/>
</dbReference>
<dbReference type="Proteomes" id="UP001627154">
    <property type="component" value="Unassembled WGS sequence"/>
</dbReference>
<organism evidence="4 5">
    <name type="scientific">Trichogramma kaykai</name>
    <dbReference type="NCBI Taxonomy" id="54128"/>
    <lineage>
        <taxon>Eukaryota</taxon>
        <taxon>Metazoa</taxon>
        <taxon>Ecdysozoa</taxon>
        <taxon>Arthropoda</taxon>
        <taxon>Hexapoda</taxon>
        <taxon>Insecta</taxon>
        <taxon>Pterygota</taxon>
        <taxon>Neoptera</taxon>
        <taxon>Endopterygota</taxon>
        <taxon>Hymenoptera</taxon>
        <taxon>Apocrita</taxon>
        <taxon>Proctotrupomorpha</taxon>
        <taxon>Chalcidoidea</taxon>
        <taxon>Trichogrammatidae</taxon>
        <taxon>Trichogramma</taxon>
    </lineage>
</organism>
<feature type="repeat" description="ANK" evidence="3">
    <location>
        <begin position="237"/>
        <end position="269"/>
    </location>
</feature>
<name>A0ABD2XGZ1_9HYME</name>
<dbReference type="Pfam" id="PF12796">
    <property type="entry name" value="Ank_2"/>
    <property type="match status" value="4"/>
</dbReference>
<dbReference type="Pfam" id="PF13637">
    <property type="entry name" value="Ank_4"/>
    <property type="match status" value="1"/>
</dbReference>
<dbReference type="EMBL" id="JBJJXI010000026">
    <property type="protein sequence ID" value="KAL3404127.1"/>
    <property type="molecule type" value="Genomic_DNA"/>
</dbReference>
<protein>
    <submittedName>
        <fullName evidence="4">Uncharacterized protein</fullName>
    </submittedName>
</protein>
<evidence type="ECO:0000256" key="1">
    <source>
        <dbReference type="ARBA" id="ARBA00022737"/>
    </source>
</evidence>
<dbReference type="PROSITE" id="PS50088">
    <property type="entry name" value="ANK_REPEAT"/>
    <property type="match status" value="3"/>
</dbReference>
<accession>A0ABD2XGZ1</accession>
<dbReference type="InterPro" id="IPR036770">
    <property type="entry name" value="Ankyrin_rpt-contain_sf"/>
</dbReference>
<dbReference type="AlphaFoldDB" id="A0ABD2XGZ1"/>
<feature type="repeat" description="ANK" evidence="3">
    <location>
        <begin position="340"/>
        <end position="372"/>
    </location>
</feature>